<evidence type="ECO:0000259" key="1">
    <source>
        <dbReference type="Pfam" id="PF00535"/>
    </source>
</evidence>
<dbReference type="SUPFAM" id="SSF53448">
    <property type="entry name" value="Nucleotide-diphospho-sugar transferases"/>
    <property type="match status" value="1"/>
</dbReference>
<sequence length="286" mass="34008">MGHTTKTIEQLFKTIVPLKSKKDQSKSLSELLAIPDYSKRFLLGLRDKYSKVKSESVSIVTCTRKPHLIKNVFKNYRNQVWEKKELIIILNRDDMDINEWKKKAEKEKNVFIYQLPEEMSLGQCYNFAVEKINYDFIATFDDDDYYAPNYLTDLMYAFLYTDADIVGKRAYYAYLEAKRLLVLRHAADEYKYIEDDLFLDGGKKIMKRKVFDHVQYRDLSNLEDIFICQDSMQKGFKIFSADKYNLVYVRKANKNDHTWKGEDDIILRWLCTPIAHTNHYKKWVAI</sequence>
<accession>A0ABU5K4N3</accession>
<reference evidence="3" key="1">
    <citation type="submission" date="2023-11" db="EMBL/GenBank/DDBJ databases">
        <title>Genome Sequence of Bacillus pseudomycoides stain BUPM19.</title>
        <authorList>
            <person name="Farhat A."/>
        </authorList>
    </citation>
    <scope>NUCLEOTIDE SEQUENCE [LARGE SCALE GENOMIC DNA]</scope>
    <source>
        <strain evidence="3">BUPM19</strain>
    </source>
</reference>
<dbReference type="GO" id="GO:0016757">
    <property type="term" value="F:glycosyltransferase activity"/>
    <property type="evidence" value="ECO:0007669"/>
    <property type="project" value="UniProtKB-KW"/>
</dbReference>
<keyword evidence="2" id="KW-0328">Glycosyltransferase</keyword>
<evidence type="ECO:0000313" key="2">
    <source>
        <dbReference type="EMBL" id="MDZ5610669.1"/>
    </source>
</evidence>
<keyword evidence="3" id="KW-1185">Reference proteome</keyword>
<dbReference type="Pfam" id="PF00535">
    <property type="entry name" value="Glycos_transf_2"/>
    <property type="match status" value="1"/>
</dbReference>
<dbReference type="Gene3D" id="3.90.550.10">
    <property type="entry name" value="Spore Coat Polysaccharide Biosynthesis Protein SpsA, Chain A"/>
    <property type="match status" value="1"/>
</dbReference>
<comment type="caution">
    <text evidence="2">The sequence shown here is derived from an EMBL/GenBank/DDBJ whole genome shotgun (WGS) entry which is preliminary data.</text>
</comment>
<protein>
    <submittedName>
        <fullName evidence="2">Glycosyltransferase family A protein</fullName>
        <ecNumber evidence="2">2.4.-.-</ecNumber>
    </submittedName>
</protein>
<evidence type="ECO:0000313" key="3">
    <source>
        <dbReference type="Proteomes" id="UP001291930"/>
    </source>
</evidence>
<dbReference type="Proteomes" id="UP001291930">
    <property type="component" value="Unassembled WGS sequence"/>
</dbReference>
<proteinExistence type="predicted"/>
<dbReference type="CDD" id="cd00761">
    <property type="entry name" value="Glyco_tranf_GTA_type"/>
    <property type="match status" value="1"/>
</dbReference>
<keyword evidence="2" id="KW-0808">Transferase</keyword>
<name>A0ABU5K4N3_9BACI</name>
<dbReference type="EC" id="2.4.-.-" evidence="2"/>
<feature type="domain" description="Glycosyltransferase 2-like" evidence="1">
    <location>
        <begin position="56"/>
        <end position="177"/>
    </location>
</feature>
<gene>
    <name evidence="2" type="ORF">U2I54_27670</name>
</gene>
<organism evidence="2 3">
    <name type="scientific">Bacillus bingmayongensis</name>
    <dbReference type="NCBI Taxonomy" id="1150157"/>
    <lineage>
        <taxon>Bacteria</taxon>
        <taxon>Bacillati</taxon>
        <taxon>Bacillota</taxon>
        <taxon>Bacilli</taxon>
        <taxon>Bacillales</taxon>
        <taxon>Bacillaceae</taxon>
        <taxon>Bacillus</taxon>
    </lineage>
</organism>
<dbReference type="InterPro" id="IPR001173">
    <property type="entry name" value="Glyco_trans_2-like"/>
</dbReference>
<dbReference type="InterPro" id="IPR029044">
    <property type="entry name" value="Nucleotide-diphossugar_trans"/>
</dbReference>
<dbReference type="RefSeq" id="WP_374219840.1">
    <property type="nucleotide sequence ID" value="NZ_JAXOVW010000206.1"/>
</dbReference>
<dbReference type="EMBL" id="JAXOVW010000206">
    <property type="protein sequence ID" value="MDZ5610669.1"/>
    <property type="molecule type" value="Genomic_DNA"/>
</dbReference>